<gene>
    <name evidence="1" type="primary">163</name>
    <name evidence="1" type="ORF">SEA_CAFASSO_163</name>
</gene>
<organism evidence="1 2">
    <name type="scientific">Gordonia phage Cafasso</name>
    <dbReference type="NCBI Taxonomy" id="2851095"/>
    <lineage>
        <taxon>Viruses</taxon>
        <taxon>Duplodnaviria</taxon>
        <taxon>Heunggongvirae</taxon>
        <taxon>Uroviricota</taxon>
        <taxon>Caudoviricetes</taxon>
        <taxon>Kruegerviridae</taxon>
        <taxon>Cafassovirus</taxon>
        <taxon>Cafassovirus cafasso</taxon>
    </lineage>
</organism>
<proteinExistence type="predicted"/>
<evidence type="ECO:0000313" key="2">
    <source>
        <dbReference type="Proteomes" id="UP000827554"/>
    </source>
</evidence>
<reference evidence="1 2" key="1">
    <citation type="submission" date="2021-05" db="EMBL/GenBank/DDBJ databases">
        <authorList>
            <person name="Bhalla S."/>
            <person name="Clase K."/>
            <person name="Cornely K."/>
            <person name="Forsyth M.H."/>
            <person name="Gosselin S."/>
            <person name="Jensen A."/>
            <person name="Nieto F."/>
            <person name="Tarbox B."/>
            <person name="Butela K.A."/>
            <person name="Garlena R.A."/>
            <person name="Russell D.A."/>
            <person name="Jacobs-Sera D."/>
            <person name="Hatfull G.F."/>
        </authorList>
    </citation>
    <scope>NUCLEOTIDE SEQUENCE [LARGE SCALE GENOMIC DNA]</scope>
</reference>
<dbReference type="EMBL" id="MZ322021">
    <property type="protein sequence ID" value="QXN74378.1"/>
    <property type="molecule type" value="Genomic_DNA"/>
</dbReference>
<evidence type="ECO:0000313" key="1">
    <source>
        <dbReference type="EMBL" id="QXN74378.1"/>
    </source>
</evidence>
<accession>A0AAE7SMA5</accession>
<name>A0AAE7SMA5_9CAUD</name>
<protein>
    <submittedName>
        <fullName evidence="1">Uncharacterized protein</fullName>
    </submittedName>
</protein>
<keyword evidence="2" id="KW-1185">Reference proteome</keyword>
<sequence>MPERLREWLSNQPKRVAYGLVRDCDRGDVYETPHRWSRMTKDQLIDWLVEHLDEIDYPPRMRA</sequence>
<dbReference type="Proteomes" id="UP000827554">
    <property type="component" value="Segment"/>
</dbReference>